<gene>
    <name evidence="2" type="ORF">HA50_28420</name>
</gene>
<reference evidence="2 3" key="1">
    <citation type="journal article" date="2017" name="Antonie Van Leeuwenhoek">
        <title>Phylogenomic resolution of the bacterial genus Pantoea and its relationship with Erwinia and Tatumella.</title>
        <authorList>
            <person name="Palmer M."/>
            <person name="Steenkamp E.T."/>
            <person name="Coetzee M.P."/>
            <person name="Chan W.Y."/>
            <person name="van Zyl E."/>
            <person name="De Maayer P."/>
            <person name="Coutinho T.A."/>
            <person name="Blom J."/>
            <person name="Smits T.H."/>
            <person name="Duffy B."/>
            <person name="Venter S.N."/>
        </authorList>
    </citation>
    <scope>NUCLEOTIDE SEQUENCE [LARGE SCALE GENOMIC DNA]</scope>
    <source>
        <strain evidence="2 3">LMG 2657</strain>
    </source>
</reference>
<sequence>MCVISKVIFPALMALVSASAFAAPIDGVAGEPFKVNNEVICLKEIQQQMTPYLKSFEEEKGVKYKFIVKAGLSYNDMAGLRLEVKRVDAGLNDHIADIDYYWIQERGSMCQPAYLILDRTEK</sequence>
<organism evidence="2 3">
    <name type="scientific">Pantoea cypripedii</name>
    <name type="common">Pectobacterium cypripedii</name>
    <name type="synonym">Erwinia cypripedii</name>
    <dbReference type="NCBI Taxonomy" id="55209"/>
    <lineage>
        <taxon>Bacteria</taxon>
        <taxon>Pseudomonadati</taxon>
        <taxon>Pseudomonadota</taxon>
        <taxon>Gammaproteobacteria</taxon>
        <taxon>Enterobacterales</taxon>
        <taxon>Erwiniaceae</taxon>
        <taxon>Pantoea</taxon>
    </lineage>
</organism>
<feature type="chain" id="PRO_5012755453" evidence="1">
    <location>
        <begin position="23"/>
        <end position="122"/>
    </location>
</feature>
<proteinExistence type="predicted"/>
<dbReference type="AlphaFoldDB" id="A0A1X1EG14"/>
<dbReference type="OrthoDB" id="6629859at2"/>
<dbReference type="Proteomes" id="UP000193749">
    <property type="component" value="Unassembled WGS sequence"/>
</dbReference>
<evidence type="ECO:0000313" key="3">
    <source>
        <dbReference type="Proteomes" id="UP000193749"/>
    </source>
</evidence>
<name>A0A1X1EG14_PANCY</name>
<protein>
    <submittedName>
        <fullName evidence="2">Uncharacterized protein</fullName>
    </submittedName>
</protein>
<dbReference type="EMBL" id="MLJI01000003">
    <property type="protein sequence ID" value="ORM87865.1"/>
    <property type="molecule type" value="Genomic_DNA"/>
</dbReference>
<keyword evidence="1" id="KW-0732">Signal</keyword>
<feature type="signal peptide" evidence="1">
    <location>
        <begin position="1"/>
        <end position="22"/>
    </location>
</feature>
<accession>A0A1X1EG14</accession>
<evidence type="ECO:0000313" key="2">
    <source>
        <dbReference type="EMBL" id="ORM87865.1"/>
    </source>
</evidence>
<dbReference type="RefSeq" id="WP_084880781.1">
    <property type="nucleotide sequence ID" value="NZ_JAGGMY010000004.1"/>
</dbReference>
<keyword evidence="3" id="KW-1185">Reference proteome</keyword>
<evidence type="ECO:0000256" key="1">
    <source>
        <dbReference type="SAM" id="SignalP"/>
    </source>
</evidence>
<dbReference type="STRING" id="55209.HA50_28420"/>
<comment type="caution">
    <text evidence="2">The sequence shown here is derived from an EMBL/GenBank/DDBJ whole genome shotgun (WGS) entry which is preliminary data.</text>
</comment>